<comment type="caution">
    <text evidence="1">The sequence shown here is derived from an EMBL/GenBank/DDBJ whole genome shotgun (WGS) entry which is preliminary data.</text>
</comment>
<evidence type="ECO:0000313" key="1">
    <source>
        <dbReference type="EMBL" id="KAG0473428.1"/>
    </source>
</evidence>
<reference evidence="1 2" key="1">
    <citation type="journal article" date="2020" name="Nat. Food">
        <title>A phased Vanilla planifolia genome enables genetic improvement of flavour and production.</title>
        <authorList>
            <person name="Hasing T."/>
            <person name="Tang H."/>
            <person name="Brym M."/>
            <person name="Khazi F."/>
            <person name="Huang T."/>
            <person name="Chambers A.H."/>
        </authorList>
    </citation>
    <scope>NUCLEOTIDE SEQUENCE [LARGE SCALE GENOMIC DNA]</scope>
    <source>
        <tissue evidence="1">Leaf</tissue>
    </source>
</reference>
<evidence type="ECO:0000313" key="2">
    <source>
        <dbReference type="Proteomes" id="UP000636800"/>
    </source>
</evidence>
<gene>
    <name evidence="1" type="ORF">HPP92_015285</name>
</gene>
<dbReference type="AlphaFoldDB" id="A0A835QKW3"/>
<protein>
    <submittedName>
        <fullName evidence="1">Uncharacterized protein</fullName>
    </submittedName>
</protein>
<dbReference type="Proteomes" id="UP000636800">
    <property type="component" value="Chromosome 7"/>
</dbReference>
<dbReference type="OrthoDB" id="16573at2759"/>
<accession>A0A835QKW3</accession>
<keyword evidence="2" id="KW-1185">Reference proteome</keyword>
<proteinExistence type="predicted"/>
<name>A0A835QKW3_VANPL</name>
<organism evidence="1 2">
    <name type="scientific">Vanilla planifolia</name>
    <name type="common">Vanilla</name>
    <dbReference type="NCBI Taxonomy" id="51239"/>
    <lineage>
        <taxon>Eukaryota</taxon>
        <taxon>Viridiplantae</taxon>
        <taxon>Streptophyta</taxon>
        <taxon>Embryophyta</taxon>
        <taxon>Tracheophyta</taxon>
        <taxon>Spermatophyta</taxon>
        <taxon>Magnoliopsida</taxon>
        <taxon>Liliopsida</taxon>
        <taxon>Asparagales</taxon>
        <taxon>Orchidaceae</taxon>
        <taxon>Vanilloideae</taxon>
        <taxon>Vanilleae</taxon>
        <taxon>Vanilla</taxon>
    </lineage>
</organism>
<sequence>MLSGCHRSLNIDHLRSTAAMVPDSDTVMTSTGDCSNHVDPTGCWFNGDVMGGWLLRYVTEHENQ</sequence>
<dbReference type="EMBL" id="JADCNL010000007">
    <property type="protein sequence ID" value="KAG0473428.1"/>
    <property type="molecule type" value="Genomic_DNA"/>
</dbReference>